<dbReference type="CDD" id="cd04179">
    <property type="entry name" value="DPM_DPG-synthase_like"/>
    <property type="match status" value="1"/>
</dbReference>
<dbReference type="AlphaFoldDB" id="A0A396S9T8"/>
<keyword evidence="1" id="KW-1003">Cell membrane</keyword>
<dbReference type="OrthoDB" id="9811884at2"/>
<dbReference type="InterPro" id="IPR050256">
    <property type="entry name" value="Glycosyltransferase_2"/>
</dbReference>
<evidence type="ECO:0000259" key="2">
    <source>
        <dbReference type="Pfam" id="PF00535"/>
    </source>
</evidence>
<comment type="caution">
    <text evidence="3">The sequence shown here is derived from an EMBL/GenBank/DDBJ whole genome shotgun (WGS) entry which is preliminary data.</text>
</comment>
<dbReference type="InterPro" id="IPR029044">
    <property type="entry name" value="Nucleotide-diphossugar_trans"/>
</dbReference>
<keyword evidence="3" id="KW-0808">Transferase</keyword>
<dbReference type="RefSeq" id="WP_119701885.1">
    <property type="nucleotide sequence ID" value="NZ_QJSA01000014.1"/>
</dbReference>
<dbReference type="SUPFAM" id="SSF53448">
    <property type="entry name" value="Nucleotide-diphospho-sugar transferases"/>
    <property type="match status" value="1"/>
</dbReference>
<evidence type="ECO:0000313" key="4">
    <source>
        <dbReference type="Proteomes" id="UP000265745"/>
    </source>
</evidence>
<protein>
    <submittedName>
        <fullName evidence="3">Glycosyltransferase family 2 protein</fullName>
    </submittedName>
</protein>
<dbReference type="InterPro" id="IPR001173">
    <property type="entry name" value="Glyco_trans_2-like"/>
</dbReference>
<dbReference type="Gene3D" id="3.90.550.10">
    <property type="entry name" value="Spore Coat Polysaccharide Biosynthesis Protein SpsA, Chain A"/>
    <property type="match status" value="1"/>
</dbReference>
<dbReference type="PANTHER" id="PTHR48090">
    <property type="entry name" value="UNDECAPRENYL-PHOSPHATE 4-DEOXY-4-FORMAMIDO-L-ARABINOSE TRANSFERASE-RELATED"/>
    <property type="match status" value="1"/>
</dbReference>
<keyword evidence="4" id="KW-1185">Reference proteome</keyword>
<keyword evidence="1" id="KW-0472">Membrane</keyword>
<name>A0A396S9T8_9PSED</name>
<dbReference type="Pfam" id="PF00535">
    <property type="entry name" value="Glycos_transf_2"/>
    <property type="match status" value="1"/>
</dbReference>
<proteinExistence type="predicted"/>
<organism evidence="3 4">
    <name type="scientific">Pseudomonas jilinensis</name>
    <dbReference type="NCBI Taxonomy" id="2078689"/>
    <lineage>
        <taxon>Bacteria</taxon>
        <taxon>Pseudomonadati</taxon>
        <taxon>Pseudomonadota</taxon>
        <taxon>Gammaproteobacteria</taxon>
        <taxon>Pseudomonadales</taxon>
        <taxon>Pseudomonadaceae</taxon>
        <taxon>Pseudomonas</taxon>
    </lineage>
</organism>
<keyword evidence="1" id="KW-0997">Cell inner membrane</keyword>
<dbReference type="PANTHER" id="PTHR48090:SF7">
    <property type="entry name" value="RFBJ PROTEIN"/>
    <property type="match status" value="1"/>
</dbReference>
<gene>
    <name evidence="3" type="ORF">C2846_15305</name>
</gene>
<feature type="domain" description="Glycosyltransferase 2-like" evidence="2">
    <location>
        <begin position="6"/>
        <end position="114"/>
    </location>
</feature>
<dbReference type="EMBL" id="QJSA01000014">
    <property type="protein sequence ID" value="RHW20215.1"/>
    <property type="molecule type" value="Genomic_DNA"/>
</dbReference>
<sequence length="214" mass="23128">MRTAAVIPAFNEADRIGFVVAELIGKVDAILVVDDGSTDGTAEAAEAAGAIVVYHPTNQGYMAALRTGFASADADILLTIDADGEMPLENIDALMAPIRQGLADMVQGHRQKIVRPSERLLTWLASLKGPVGDSGTGMRAIRTDLARQLELKGECICGVMALEVLAKGGRIQEVPISLRSVAKPRGVAWYHLKQIFHLLPWMFDLRIKRVADDK</sequence>
<evidence type="ECO:0000313" key="3">
    <source>
        <dbReference type="EMBL" id="RHW20215.1"/>
    </source>
</evidence>
<reference evidence="3 4" key="1">
    <citation type="submission" date="2018-06" db="EMBL/GenBank/DDBJ databases">
        <title>Pseudomonas jilinensis sp. nov., isolated from the production water of Jilin Oilfield in China.</title>
        <authorList>
            <person name="Wang J."/>
        </authorList>
    </citation>
    <scope>NUCLEOTIDE SEQUENCE [LARGE SCALE GENOMIC DNA]</scope>
    <source>
        <strain evidence="3 4">JS15-10A1</strain>
    </source>
</reference>
<evidence type="ECO:0000256" key="1">
    <source>
        <dbReference type="ARBA" id="ARBA00022519"/>
    </source>
</evidence>
<dbReference type="GO" id="GO:0016740">
    <property type="term" value="F:transferase activity"/>
    <property type="evidence" value="ECO:0007669"/>
    <property type="project" value="UniProtKB-KW"/>
</dbReference>
<dbReference type="Proteomes" id="UP000265745">
    <property type="component" value="Unassembled WGS sequence"/>
</dbReference>
<accession>A0A396S9T8</accession>